<organism evidence="2 3">
    <name type="scientific">Gambusia affinis</name>
    <name type="common">Western mosquitofish</name>
    <name type="synonym">Heterandria affinis</name>
    <dbReference type="NCBI Taxonomy" id="33528"/>
    <lineage>
        <taxon>Eukaryota</taxon>
        <taxon>Metazoa</taxon>
        <taxon>Chordata</taxon>
        <taxon>Craniata</taxon>
        <taxon>Vertebrata</taxon>
        <taxon>Euteleostomi</taxon>
        <taxon>Actinopterygii</taxon>
        <taxon>Neopterygii</taxon>
        <taxon>Teleostei</taxon>
        <taxon>Neoteleostei</taxon>
        <taxon>Acanthomorphata</taxon>
        <taxon>Ovalentaria</taxon>
        <taxon>Atherinomorphae</taxon>
        <taxon>Cyprinodontiformes</taxon>
        <taxon>Poeciliidae</taxon>
        <taxon>Poeciliinae</taxon>
        <taxon>Gambusia</taxon>
    </lineage>
</organism>
<keyword evidence="3" id="KW-1185">Reference proteome</keyword>
<name>A0A315W6Y5_GAMAF</name>
<evidence type="ECO:0000313" key="3">
    <source>
        <dbReference type="Proteomes" id="UP000250572"/>
    </source>
</evidence>
<accession>A0A315W6Y5</accession>
<feature type="compositionally biased region" description="Basic residues" evidence="1">
    <location>
        <begin position="64"/>
        <end position="76"/>
    </location>
</feature>
<evidence type="ECO:0000256" key="1">
    <source>
        <dbReference type="SAM" id="MobiDB-lite"/>
    </source>
</evidence>
<reference evidence="2 3" key="1">
    <citation type="journal article" date="2018" name="G3 (Bethesda)">
        <title>A High-Quality Reference Genome for the Invasive Mosquitofish Gambusia affinis Using a Chicago Library.</title>
        <authorList>
            <person name="Hoffberg S.L."/>
            <person name="Troendle N.J."/>
            <person name="Glenn T.C."/>
            <person name="Mahmud O."/>
            <person name="Louha S."/>
            <person name="Chalopin D."/>
            <person name="Bennetzen J.L."/>
            <person name="Mauricio R."/>
        </authorList>
    </citation>
    <scope>NUCLEOTIDE SEQUENCE [LARGE SCALE GENOMIC DNA]</scope>
    <source>
        <strain evidence="2">NE01/NJP1002.9</strain>
        <tissue evidence="2">Muscle</tissue>
    </source>
</reference>
<gene>
    <name evidence="2" type="ORF">CCH79_00009235</name>
</gene>
<comment type="caution">
    <text evidence="2">The sequence shown here is derived from an EMBL/GenBank/DDBJ whole genome shotgun (WGS) entry which is preliminary data.</text>
</comment>
<dbReference type="EMBL" id="NHOQ01000347">
    <property type="protein sequence ID" value="PWA30663.1"/>
    <property type="molecule type" value="Genomic_DNA"/>
</dbReference>
<dbReference type="Proteomes" id="UP000250572">
    <property type="component" value="Unassembled WGS sequence"/>
</dbReference>
<dbReference type="AlphaFoldDB" id="A0A315W6Y5"/>
<proteinExistence type="predicted"/>
<protein>
    <submittedName>
        <fullName evidence="2">Uncharacterized protein</fullName>
    </submittedName>
</protein>
<evidence type="ECO:0000313" key="2">
    <source>
        <dbReference type="EMBL" id="PWA30663.1"/>
    </source>
</evidence>
<feature type="region of interest" description="Disordered" evidence="1">
    <location>
        <begin position="64"/>
        <end position="87"/>
    </location>
</feature>
<sequence length="87" mass="9474">MNEKTGGRTAGLKESTLNLSVDNREHQVCLIYPESAVLGPLVALNPNNLLQAFTGVASCKLSQKRRSLPKTNRGNKIKNMVTHSNAK</sequence>